<proteinExistence type="predicted"/>
<dbReference type="InterPro" id="IPR043504">
    <property type="entry name" value="Peptidase_S1_PA_chymotrypsin"/>
</dbReference>
<dbReference type="InterPro" id="IPR009003">
    <property type="entry name" value="Peptidase_S1_PA"/>
</dbReference>
<evidence type="ECO:0008006" key="3">
    <source>
        <dbReference type="Google" id="ProtNLM"/>
    </source>
</evidence>
<evidence type="ECO:0000313" key="2">
    <source>
        <dbReference type="Proteomes" id="UP000185547"/>
    </source>
</evidence>
<comment type="caution">
    <text evidence="1">The sequence shown here is derived from an EMBL/GenBank/DDBJ whole genome shotgun (WGS) entry which is preliminary data.</text>
</comment>
<gene>
    <name evidence="1" type="ORF">SAMN05421802_1308</name>
</gene>
<reference evidence="1 2" key="1">
    <citation type="submission" date="2017-01" db="EMBL/GenBank/DDBJ databases">
        <authorList>
            <person name="Varghese N."/>
            <person name="Submissions S."/>
        </authorList>
    </citation>
    <scope>NUCLEOTIDE SEQUENCE [LARGE SCALE GENOMIC DNA]</scope>
    <source>
        <strain evidence="1 2">DSM 44280</strain>
    </source>
</reference>
<dbReference type="SUPFAM" id="SSF50494">
    <property type="entry name" value="Trypsin-like serine proteases"/>
    <property type="match status" value="1"/>
</dbReference>
<dbReference type="Proteomes" id="UP000185547">
    <property type="component" value="Unassembled WGS sequence"/>
</dbReference>
<evidence type="ECO:0000313" key="1">
    <source>
        <dbReference type="EMBL" id="SIQ75086.1"/>
    </source>
</evidence>
<name>A0A9X8R6U9_9CORY</name>
<accession>A0A9X8R6U9</accession>
<sequence length="303" mass="31716">MWLNVSIDTHVANVIGVAMRRSSAARLLTAAFLIATSAAIGSPAAHAQQAEAPVGDLLNYVWRTDPVSKALAGKPMADKVLHRVPGSFFDAPRTPAESDEAMRRGRALYGPSTPLYVGSEPGKEVMCTTTAAGYNDRGEKIAVTAGHCGNVGDAVRSADSWQLGRTGTITHVNRELDYAVITLADNTEVTRSYNGVTVNHLGGAPVKPGGVVCKTGVASGTTCGHTYTDWEQRNTNQVCAMQGDSGAPLMVGDRVIGMINGGIWGPPFNVACRTPLQGPLHAPTGALRMDAVLGDIPGGFRLP</sequence>
<dbReference type="AlphaFoldDB" id="A0A9X8R6U9"/>
<keyword evidence="2" id="KW-1185">Reference proteome</keyword>
<organism evidence="1 2">
    <name type="scientific">Corynebacterium afermentans</name>
    <dbReference type="NCBI Taxonomy" id="38286"/>
    <lineage>
        <taxon>Bacteria</taxon>
        <taxon>Bacillati</taxon>
        <taxon>Actinomycetota</taxon>
        <taxon>Actinomycetes</taxon>
        <taxon>Mycobacteriales</taxon>
        <taxon>Corynebacteriaceae</taxon>
        <taxon>Corynebacterium</taxon>
    </lineage>
</organism>
<protein>
    <recommendedName>
        <fullName evidence="3">Trypsin</fullName>
    </recommendedName>
</protein>
<dbReference type="Gene3D" id="2.40.10.10">
    <property type="entry name" value="Trypsin-like serine proteases"/>
    <property type="match status" value="2"/>
</dbReference>
<dbReference type="EMBL" id="FTMH01000030">
    <property type="protein sequence ID" value="SIQ75086.1"/>
    <property type="molecule type" value="Genomic_DNA"/>
</dbReference>